<proteinExistence type="predicted"/>
<evidence type="ECO:0000259" key="1">
    <source>
        <dbReference type="Pfam" id="PF07287"/>
    </source>
</evidence>
<organism evidence="2 3">
    <name type="scientific">Actinoallomurus liliacearum</name>
    <dbReference type="NCBI Taxonomy" id="1080073"/>
    <lineage>
        <taxon>Bacteria</taxon>
        <taxon>Bacillati</taxon>
        <taxon>Actinomycetota</taxon>
        <taxon>Actinomycetes</taxon>
        <taxon>Streptosporangiales</taxon>
        <taxon>Thermomonosporaceae</taxon>
        <taxon>Actinoallomurus</taxon>
    </lineage>
</organism>
<dbReference type="EMBL" id="BAABHJ010000004">
    <property type="protein sequence ID" value="GAA4604415.1"/>
    <property type="molecule type" value="Genomic_DNA"/>
</dbReference>
<sequence length="473" mass="49827">MTHILSDPYDADGPAAGTPDSVGVVFPVGMLGGGFPPDTIRRGIELGADAIAVDGGSTDSGPYYLGTATAKTTGSAVERDLRLLLTAASTAGIPLIVTSCGTSGTDSGVDWIADMVSTIAEQGGWSFRVAKIYSEQQASTLLPALHAGRIRPLPPLGPLQPDTLHSCTHIVGLMGYEPIAQALDTGAQVILTGRATDTSSVAALALRHGLPAGPAWHAAKTVECGGLCTTSPRSGGVHVRIDRGGFTVEPLDEHAACTPTSVAAHMIYENVDPFRMREPSGTIDTSDATYVALDDRRVRVEGSRFEPAQQYTVKLEGSSLAGYETVILVGIRDPQILGHLATWQSTLRMMVTDQVRTLLGLRDGDYEIQIRCYGANAVLGPLEPETAAPREVGVLFQARAADQAAATAIAKIANPLLLHLPLPGSEHLPSFAFATSPAEMERGAVYKFVLNHAVDVEAPYQLFRTVYSEVGHG</sequence>
<dbReference type="Pfam" id="PF07287">
    <property type="entry name" value="AtuA"/>
    <property type="match status" value="1"/>
</dbReference>
<dbReference type="InterPro" id="IPR010839">
    <property type="entry name" value="AtuA_N"/>
</dbReference>
<feature type="domain" description="Acyclic terpene utilisation N-terminal" evidence="1">
    <location>
        <begin position="79"/>
        <end position="421"/>
    </location>
</feature>
<keyword evidence="3" id="KW-1185">Reference proteome</keyword>
<evidence type="ECO:0000313" key="3">
    <source>
        <dbReference type="Proteomes" id="UP001500212"/>
    </source>
</evidence>
<name>A0ABP8TEJ9_9ACTN</name>
<evidence type="ECO:0000313" key="2">
    <source>
        <dbReference type="EMBL" id="GAA4604415.1"/>
    </source>
</evidence>
<accession>A0ABP8TEJ9</accession>
<dbReference type="RefSeq" id="WP_345350431.1">
    <property type="nucleotide sequence ID" value="NZ_BAABHJ010000004.1"/>
</dbReference>
<reference evidence="3" key="1">
    <citation type="journal article" date="2019" name="Int. J. Syst. Evol. Microbiol.">
        <title>The Global Catalogue of Microorganisms (GCM) 10K type strain sequencing project: providing services to taxonomists for standard genome sequencing and annotation.</title>
        <authorList>
            <consortium name="The Broad Institute Genomics Platform"/>
            <consortium name="The Broad Institute Genome Sequencing Center for Infectious Disease"/>
            <person name="Wu L."/>
            <person name="Ma J."/>
        </authorList>
    </citation>
    <scope>NUCLEOTIDE SEQUENCE [LARGE SCALE GENOMIC DNA]</scope>
    <source>
        <strain evidence="3">JCM 17938</strain>
    </source>
</reference>
<dbReference type="Proteomes" id="UP001500212">
    <property type="component" value="Unassembled WGS sequence"/>
</dbReference>
<comment type="caution">
    <text evidence="2">The sequence shown here is derived from an EMBL/GenBank/DDBJ whole genome shotgun (WGS) entry which is preliminary data.</text>
</comment>
<protein>
    <submittedName>
        <fullName evidence="2">Acyclic terpene utilization AtuA family protein</fullName>
    </submittedName>
</protein>
<gene>
    <name evidence="2" type="ORF">GCM10023195_15020</name>
</gene>